<dbReference type="EMBL" id="BPLR01017373">
    <property type="protein sequence ID" value="GIY91022.1"/>
    <property type="molecule type" value="Genomic_DNA"/>
</dbReference>
<comment type="caution">
    <text evidence="1">The sequence shown here is derived from an EMBL/GenBank/DDBJ whole genome shotgun (WGS) entry which is preliminary data.</text>
</comment>
<gene>
    <name evidence="1" type="ORF">CEXT_791551</name>
</gene>
<organism evidence="1 2">
    <name type="scientific">Caerostris extrusa</name>
    <name type="common">Bark spider</name>
    <name type="synonym">Caerostris bankana</name>
    <dbReference type="NCBI Taxonomy" id="172846"/>
    <lineage>
        <taxon>Eukaryota</taxon>
        <taxon>Metazoa</taxon>
        <taxon>Ecdysozoa</taxon>
        <taxon>Arthropoda</taxon>
        <taxon>Chelicerata</taxon>
        <taxon>Arachnida</taxon>
        <taxon>Araneae</taxon>
        <taxon>Araneomorphae</taxon>
        <taxon>Entelegynae</taxon>
        <taxon>Araneoidea</taxon>
        <taxon>Araneidae</taxon>
        <taxon>Caerostris</taxon>
    </lineage>
</organism>
<dbReference type="AlphaFoldDB" id="A0AAV4X8S7"/>
<dbReference type="Proteomes" id="UP001054945">
    <property type="component" value="Unassembled WGS sequence"/>
</dbReference>
<evidence type="ECO:0000313" key="1">
    <source>
        <dbReference type="EMBL" id="GIY91022.1"/>
    </source>
</evidence>
<reference evidence="1 2" key="1">
    <citation type="submission" date="2021-06" db="EMBL/GenBank/DDBJ databases">
        <title>Caerostris extrusa draft genome.</title>
        <authorList>
            <person name="Kono N."/>
            <person name="Arakawa K."/>
        </authorList>
    </citation>
    <scope>NUCLEOTIDE SEQUENCE [LARGE SCALE GENOMIC DNA]</scope>
</reference>
<evidence type="ECO:0000313" key="2">
    <source>
        <dbReference type="Proteomes" id="UP001054945"/>
    </source>
</evidence>
<name>A0AAV4X8S7_CAEEX</name>
<keyword evidence="2" id="KW-1185">Reference proteome</keyword>
<sequence length="31" mass="3603">MIPLGSSNPVGTTINSTYTWVYIQNEFRIWN</sequence>
<protein>
    <submittedName>
        <fullName evidence="1">Uncharacterized protein</fullName>
    </submittedName>
</protein>
<accession>A0AAV4X8S7</accession>
<feature type="non-terminal residue" evidence="1">
    <location>
        <position position="31"/>
    </location>
</feature>
<proteinExistence type="predicted"/>